<feature type="transmembrane region" description="Helical" evidence="6">
    <location>
        <begin position="155"/>
        <end position="174"/>
    </location>
</feature>
<feature type="transmembrane region" description="Helical" evidence="6">
    <location>
        <begin position="116"/>
        <end position="135"/>
    </location>
</feature>
<comment type="subcellular location">
    <subcellularLocation>
        <location evidence="1">Cell membrane</location>
        <topology evidence="1">Multi-pass membrane protein</topology>
    </subcellularLocation>
</comment>
<dbReference type="Pfam" id="PF09678">
    <property type="entry name" value="Caa3_CtaG"/>
    <property type="match status" value="1"/>
</dbReference>
<protein>
    <submittedName>
        <fullName evidence="7">Cytochrome c oxidase assembly factor CtaG</fullName>
    </submittedName>
</protein>
<evidence type="ECO:0000256" key="1">
    <source>
        <dbReference type="ARBA" id="ARBA00004651"/>
    </source>
</evidence>
<accession>A0ABW4YIY8</accession>
<gene>
    <name evidence="7" type="primary">ctaG</name>
    <name evidence="7" type="ORF">ACFSJH_08190</name>
</gene>
<evidence type="ECO:0000256" key="2">
    <source>
        <dbReference type="ARBA" id="ARBA00022475"/>
    </source>
</evidence>
<organism evidence="7 8">
    <name type="scientific">Paenibacillus yanchengensis</name>
    <dbReference type="NCBI Taxonomy" id="2035833"/>
    <lineage>
        <taxon>Bacteria</taxon>
        <taxon>Bacillati</taxon>
        <taxon>Bacillota</taxon>
        <taxon>Bacilli</taxon>
        <taxon>Bacillales</taxon>
        <taxon>Paenibacillaceae</taxon>
        <taxon>Paenibacillus</taxon>
    </lineage>
</organism>
<keyword evidence="4 6" id="KW-1133">Transmembrane helix</keyword>
<dbReference type="RefSeq" id="WP_377771130.1">
    <property type="nucleotide sequence ID" value="NZ_JBHUHO010000024.1"/>
</dbReference>
<feature type="transmembrane region" description="Helical" evidence="6">
    <location>
        <begin position="52"/>
        <end position="73"/>
    </location>
</feature>
<sequence>MFGLQYFKWDEVWTPLFLFAIIAINILYFYIIGPWKAKHYPDAEPVSPAKKVMFIAATLLIYIAHGGPINILGHMMFTFHMINMAISYLIVPPLVLVSVPVFVWKHIFDRPFWRRLRFLMNPIVTLLAFNLSFSVYHLPFVHDYIMTHFTIHRLYYVLLFIAALMMWWQVVVPVKEWARLTDVKRMAYVFANGMLLTPACALIIFASEPLFATYSDPNVWVIAMGYCVPGDTSFLLDAYGGPQFFNKFDVLEDQQLGGIVMKIVQELMYGVILAFIFRQWFKREHADDDILPETASNPSTT</sequence>
<keyword evidence="2" id="KW-1003">Cell membrane</keyword>
<name>A0ABW4YIY8_9BACL</name>
<feature type="transmembrane region" description="Helical" evidence="6">
    <location>
        <begin position="85"/>
        <end position="104"/>
    </location>
</feature>
<feature type="transmembrane region" description="Helical" evidence="6">
    <location>
        <begin position="256"/>
        <end position="277"/>
    </location>
</feature>
<dbReference type="InterPro" id="IPR014108">
    <property type="entry name" value="Caa3-assmbl_CtaG"/>
</dbReference>
<keyword evidence="5 6" id="KW-0472">Membrane</keyword>
<evidence type="ECO:0000256" key="6">
    <source>
        <dbReference type="SAM" id="Phobius"/>
    </source>
</evidence>
<reference evidence="8" key="1">
    <citation type="journal article" date="2019" name="Int. J. Syst. Evol. Microbiol.">
        <title>The Global Catalogue of Microorganisms (GCM) 10K type strain sequencing project: providing services to taxonomists for standard genome sequencing and annotation.</title>
        <authorList>
            <consortium name="The Broad Institute Genomics Platform"/>
            <consortium name="The Broad Institute Genome Sequencing Center for Infectious Disease"/>
            <person name="Wu L."/>
            <person name="Ma J."/>
        </authorList>
    </citation>
    <scope>NUCLEOTIDE SEQUENCE [LARGE SCALE GENOMIC DNA]</scope>
    <source>
        <strain evidence="8">GH52</strain>
    </source>
</reference>
<evidence type="ECO:0000313" key="8">
    <source>
        <dbReference type="Proteomes" id="UP001597362"/>
    </source>
</evidence>
<dbReference type="Proteomes" id="UP001597362">
    <property type="component" value="Unassembled WGS sequence"/>
</dbReference>
<keyword evidence="3 6" id="KW-0812">Transmembrane</keyword>
<feature type="transmembrane region" description="Helical" evidence="6">
    <location>
        <begin position="186"/>
        <end position="206"/>
    </location>
</feature>
<evidence type="ECO:0000313" key="7">
    <source>
        <dbReference type="EMBL" id="MFD2115705.1"/>
    </source>
</evidence>
<dbReference type="NCBIfam" id="TIGR02737">
    <property type="entry name" value="caa3_CtaG"/>
    <property type="match status" value="1"/>
</dbReference>
<comment type="caution">
    <text evidence="7">The sequence shown here is derived from an EMBL/GenBank/DDBJ whole genome shotgun (WGS) entry which is preliminary data.</text>
</comment>
<keyword evidence="8" id="KW-1185">Reference proteome</keyword>
<feature type="transmembrane region" description="Helical" evidence="6">
    <location>
        <begin position="12"/>
        <end position="31"/>
    </location>
</feature>
<dbReference type="EMBL" id="JBHUHO010000024">
    <property type="protein sequence ID" value="MFD2115705.1"/>
    <property type="molecule type" value="Genomic_DNA"/>
</dbReference>
<evidence type="ECO:0000256" key="3">
    <source>
        <dbReference type="ARBA" id="ARBA00022692"/>
    </source>
</evidence>
<evidence type="ECO:0000256" key="4">
    <source>
        <dbReference type="ARBA" id="ARBA00022989"/>
    </source>
</evidence>
<proteinExistence type="predicted"/>
<dbReference type="InterPro" id="IPR019108">
    <property type="entry name" value="Caa3_assmbl_CtaG-rel"/>
</dbReference>
<evidence type="ECO:0000256" key="5">
    <source>
        <dbReference type="ARBA" id="ARBA00023136"/>
    </source>
</evidence>